<protein>
    <submittedName>
        <fullName evidence="2">Class I SAM-dependent methyltransferase</fullName>
    </submittedName>
</protein>
<dbReference type="CDD" id="cd02440">
    <property type="entry name" value="AdoMet_MTases"/>
    <property type="match status" value="1"/>
</dbReference>
<dbReference type="RefSeq" id="WP_121934356.1">
    <property type="nucleotide sequence ID" value="NZ_RDOJ01000006.1"/>
</dbReference>
<dbReference type="GO" id="GO:0032259">
    <property type="term" value="P:methylation"/>
    <property type="evidence" value="ECO:0007669"/>
    <property type="project" value="UniProtKB-KW"/>
</dbReference>
<dbReference type="InterPro" id="IPR041698">
    <property type="entry name" value="Methyltransf_25"/>
</dbReference>
<organism evidence="2 3">
    <name type="scientific">Faecalibacter macacae</name>
    <dbReference type="NCBI Taxonomy" id="1859289"/>
    <lineage>
        <taxon>Bacteria</taxon>
        <taxon>Pseudomonadati</taxon>
        <taxon>Bacteroidota</taxon>
        <taxon>Flavobacteriia</taxon>
        <taxon>Flavobacteriales</taxon>
        <taxon>Weeksellaceae</taxon>
        <taxon>Faecalibacter</taxon>
    </lineage>
</organism>
<evidence type="ECO:0000313" key="2">
    <source>
        <dbReference type="EMBL" id="RLZ10771.1"/>
    </source>
</evidence>
<accession>A0A3L9MD54</accession>
<sequence length="200" mass="23954">MNYNYIAPYYDLLSRICFLNRQQIAHKIILKYLKANDKILWLGGGSGWFLEEINELNILVEIDYVELSTVMINKAKTRNHSNLKVNFYKEDIFKFETNQNYNIVITAFIFDHFSASDCEVLFTKFNPNLIIEGKWFCVEFNENQNLIQRFLTKSMVVFFNLIAGIKTKDFPKIDHLFNDFNLIEEKQYFWNYIQSKVYKK</sequence>
<keyword evidence="3" id="KW-1185">Reference proteome</keyword>
<name>A0A3L9MD54_9FLAO</name>
<evidence type="ECO:0000313" key="3">
    <source>
        <dbReference type="Proteomes" id="UP000275348"/>
    </source>
</evidence>
<dbReference type="SUPFAM" id="SSF53335">
    <property type="entry name" value="S-adenosyl-L-methionine-dependent methyltransferases"/>
    <property type="match status" value="1"/>
</dbReference>
<dbReference type="EMBL" id="RDOJ01000006">
    <property type="protein sequence ID" value="RLZ10771.1"/>
    <property type="molecule type" value="Genomic_DNA"/>
</dbReference>
<keyword evidence="2" id="KW-0808">Transferase</keyword>
<dbReference type="Pfam" id="PF13649">
    <property type="entry name" value="Methyltransf_25"/>
    <property type="match status" value="1"/>
</dbReference>
<comment type="caution">
    <text evidence="2">The sequence shown here is derived from an EMBL/GenBank/DDBJ whole genome shotgun (WGS) entry which is preliminary data.</text>
</comment>
<dbReference type="Gene3D" id="3.40.50.150">
    <property type="entry name" value="Vaccinia Virus protein VP39"/>
    <property type="match status" value="1"/>
</dbReference>
<evidence type="ECO:0000259" key="1">
    <source>
        <dbReference type="Pfam" id="PF13649"/>
    </source>
</evidence>
<feature type="domain" description="Methyltransferase" evidence="1">
    <location>
        <begin position="39"/>
        <end position="125"/>
    </location>
</feature>
<dbReference type="OrthoDB" id="9791837at2"/>
<dbReference type="Proteomes" id="UP000275348">
    <property type="component" value="Unassembled WGS sequence"/>
</dbReference>
<proteinExistence type="predicted"/>
<reference evidence="2 3" key="1">
    <citation type="submission" date="2018-10" db="EMBL/GenBank/DDBJ databases">
        <authorList>
            <person name="Chen X."/>
        </authorList>
    </citation>
    <scope>NUCLEOTIDE SEQUENCE [LARGE SCALE GENOMIC DNA]</scope>
    <source>
        <strain evidence="2 3">YIM 102668</strain>
    </source>
</reference>
<dbReference type="GO" id="GO:0008168">
    <property type="term" value="F:methyltransferase activity"/>
    <property type="evidence" value="ECO:0007669"/>
    <property type="project" value="UniProtKB-KW"/>
</dbReference>
<dbReference type="AlphaFoldDB" id="A0A3L9MD54"/>
<gene>
    <name evidence="2" type="ORF">EAH69_06400</name>
</gene>
<keyword evidence="2" id="KW-0489">Methyltransferase</keyword>
<dbReference type="InterPro" id="IPR029063">
    <property type="entry name" value="SAM-dependent_MTases_sf"/>
</dbReference>